<dbReference type="Proteomes" id="UP000054217">
    <property type="component" value="Unassembled WGS sequence"/>
</dbReference>
<name>A0A0C3PQJ5_PISTI</name>
<reference evidence="2" key="2">
    <citation type="submission" date="2015-01" db="EMBL/GenBank/DDBJ databases">
        <title>Evolutionary Origins and Diversification of the Mycorrhizal Mutualists.</title>
        <authorList>
            <consortium name="DOE Joint Genome Institute"/>
            <consortium name="Mycorrhizal Genomics Consortium"/>
            <person name="Kohler A."/>
            <person name="Kuo A."/>
            <person name="Nagy L.G."/>
            <person name="Floudas D."/>
            <person name="Copeland A."/>
            <person name="Barry K.W."/>
            <person name="Cichocki N."/>
            <person name="Veneault-Fourrey C."/>
            <person name="LaButti K."/>
            <person name="Lindquist E.A."/>
            <person name="Lipzen A."/>
            <person name="Lundell T."/>
            <person name="Morin E."/>
            <person name="Murat C."/>
            <person name="Riley R."/>
            <person name="Ohm R."/>
            <person name="Sun H."/>
            <person name="Tunlid A."/>
            <person name="Henrissat B."/>
            <person name="Grigoriev I.V."/>
            <person name="Hibbett D.S."/>
            <person name="Martin F."/>
        </authorList>
    </citation>
    <scope>NUCLEOTIDE SEQUENCE [LARGE SCALE GENOMIC DNA]</scope>
    <source>
        <strain evidence="2">Marx 270</strain>
    </source>
</reference>
<reference evidence="1 2" key="1">
    <citation type="submission" date="2014-04" db="EMBL/GenBank/DDBJ databases">
        <authorList>
            <consortium name="DOE Joint Genome Institute"/>
            <person name="Kuo A."/>
            <person name="Kohler A."/>
            <person name="Costa M.D."/>
            <person name="Nagy L.G."/>
            <person name="Floudas D."/>
            <person name="Copeland A."/>
            <person name="Barry K.W."/>
            <person name="Cichocki N."/>
            <person name="Veneault-Fourrey C."/>
            <person name="LaButti K."/>
            <person name="Lindquist E.A."/>
            <person name="Lipzen A."/>
            <person name="Lundell T."/>
            <person name="Morin E."/>
            <person name="Murat C."/>
            <person name="Sun H."/>
            <person name="Tunlid A."/>
            <person name="Henrissat B."/>
            <person name="Grigoriev I.V."/>
            <person name="Hibbett D.S."/>
            <person name="Martin F."/>
            <person name="Nordberg H.P."/>
            <person name="Cantor M.N."/>
            <person name="Hua S.X."/>
        </authorList>
    </citation>
    <scope>NUCLEOTIDE SEQUENCE [LARGE SCALE GENOMIC DNA]</scope>
    <source>
        <strain evidence="1 2">Marx 270</strain>
    </source>
</reference>
<dbReference type="EMBL" id="KN831951">
    <property type="protein sequence ID" value="KIO10804.1"/>
    <property type="molecule type" value="Genomic_DNA"/>
</dbReference>
<protein>
    <submittedName>
        <fullName evidence="1">Uncharacterized protein</fullName>
    </submittedName>
</protein>
<dbReference type="AlphaFoldDB" id="A0A0C3PQJ5"/>
<sequence length="73" mass="7621">MFLRLCKHYAAATGSDEDKAIREEGGALGSASDTSHTFPCPDHLALDVFGTRGTGLSSIGMRVVRTYSSGSVG</sequence>
<accession>A0A0C3PQJ5</accession>
<evidence type="ECO:0000313" key="2">
    <source>
        <dbReference type="Proteomes" id="UP000054217"/>
    </source>
</evidence>
<proteinExistence type="predicted"/>
<organism evidence="1 2">
    <name type="scientific">Pisolithus tinctorius Marx 270</name>
    <dbReference type="NCBI Taxonomy" id="870435"/>
    <lineage>
        <taxon>Eukaryota</taxon>
        <taxon>Fungi</taxon>
        <taxon>Dikarya</taxon>
        <taxon>Basidiomycota</taxon>
        <taxon>Agaricomycotina</taxon>
        <taxon>Agaricomycetes</taxon>
        <taxon>Agaricomycetidae</taxon>
        <taxon>Boletales</taxon>
        <taxon>Sclerodermatineae</taxon>
        <taxon>Pisolithaceae</taxon>
        <taxon>Pisolithus</taxon>
    </lineage>
</organism>
<keyword evidence="2" id="KW-1185">Reference proteome</keyword>
<dbReference type="InParanoid" id="A0A0C3PQJ5"/>
<evidence type="ECO:0000313" key="1">
    <source>
        <dbReference type="EMBL" id="KIO10804.1"/>
    </source>
</evidence>
<dbReference type="HOGENOM" id="CLU_2705859_0_0_1"/>
<gene>
    <name evidence="1" type="ORF">M404DRAFT_876466</name>
</gene>